<dbReference type="PROSITE" id="PS51318">
    <property type="entry name" value="TAT"/>
    <property type="match status" value="1"/>
</dbReference>
<evidence type="ECO:0000313" key="8">
    <source>
        <dbReference type="EMBL" id="PJR10540.1"/>
    </source>
</evidence>
<evidence type="ECO:0000256" key="4">
    <source>
        <dbReference type="ARBA" id="ARBA00030171"/>
    </source>
</evidence>
<reference evidence="8 9" key="1">
    <citation type="submission" date="2017-06" db="EMBL/GenBank/DDBJ databases">
        <title>Ensifer strains isolated from leguminous trees and herbs display diverse denitrification phenotypes with some acting as strong N2O sinks.</title>
        <authorList>
            <person name="Woliy K."/>
            <person name="Mania D."/>
            <person name="Bakken L.R."/>
            <person name="Frostegard A."/>
        </authorList>
    </citation>
    <scope>NUCLEOTIDE SEQUENCE [LARGE SCALE GENOMIC DNA]</scope>
    <source>
        <strain evidence="8 9">AC50a</strain>
    </source>
</reference>
<dbReference type="SUPFAM" id="SSF56601">
    <property type="entry name" value="beta-lactamase/transpeptidase-like"/>
    <property type="match status" value="1"/>
</dbReference>
<dbReference type="Gene3D" id="3.40.710.10">
    <property type="entry name" value="DD-peptidase/beta-lactamase superfamily"/>
    <property type="match status" value="1"/>
</dbReference>
<name>A0A2J0YUH7_RHIML</name>
<dbReference type="GO" id="GO:0030655">
    <property type="term" value="P:beta-lactam antibiotic catabolic process"/>
    <property type="evidence" value="ECO:0007669"/>
    <property type="project" value="InterPro"/>
</dbReference>
<accession>A0A2J0YUH7</accession>
<protein>
    <recommendedName>
        <fullName evidence="3">beta-lactamase</fullName>
        <ecNumber evidence="3">3.5.2.6</ecNumber>
    </recommendedName>
    <alternativeName>
        <fullName evidence="4">Penicillinase</fullName>
    </alternativeName>
</protein>
<dbReference type="PANTHER" id="PTHR35333:SF3">
    <property type="entry name" value="BETA-LACTAMASE-TYPE TRANSPEPTIDASE FOLD CONTAINING PROTEIN"/>
    <property type="match status" value="1"/>
</dbReference>
<feature type="region of interest" description="Disordered" evidence="5">
    <location>
        <begin position="170"/>
        <end position="190"/>
    </location>
</feature>
<dbReference type="GO" id="GO:0008800">
    <property type="term" value="F:beta-lactamase activity"/>
    <property type="evidence" value="ECO:0007669"/>
    <property type="project" value="UniProtKB-EC"/>
</dbReference>
<feature type="domain" description="Beta-lactamase class A catalytic" evidence="7">
    <location>
        <begin position="53"/>
        <end position="270"/>
    </location>
</feature>
<evidence type="ECO:0000256" key="5">
    <source>
        <dbReference type="SAM" id="MobiDB-lite"/>
    </source>
</evidence>
<dbReference type="Proteomes" id="UP000231987">
    <property type="component" value="Unassembled WGS sequence"/>
</dbReference>
<dbReference type="AlphaFoldDB" id="A0A2J0YUH7"/>
<evidence type="ECO:0000259" key="7">
    <source>
        <dbReference type="Pfam" id="PF13354"/>
    </source>
</evidence>
<evidence type="ECO:0000256" key="6">
    <source>
        <dbReference type="SAM" id="SignalP"/>
    </source>
</evidence>
<dbReference type="EC" id="3.5.2.6" evidence="3"/>
<evidence type="ECO:0000256" key="1">
    <source>
        <dbReference type="ARBA" id="ARBA00001526"/>
    </source>
</evidence>
<sequence>MPLHITRRAMLAASAMLYPAFVLGTPANAAGGAEEDVTERLRRLEERTGGRLGVAVLDTETNISFGHREAERFAMCSTFKALAAACALARVDRGEEKLERRITFGKEVLLPHSPVTEKHVGGNGMTVAELCEAAITISDNAAGNLLLESFGGPEGLTSWLRSIGDETTRLDRTEPELNEARKGDPRDTTTPAAMLDTLGKLVLGPVLSQEGRQQLIDWLVANKTGDARLRAGLPKDWRIGDKTGTSMTGAVSDIAVAWPQGRGPILICVYMGEAKAPLDDLNPVFADIGSIVADMA</sequence>
<dbReference type="EMBL" id="NJGD01000023">
    <property type="protein sequence ID" value="PJR10540.1"/>
    <property type="molecule type" value="Genomic_DNA"/>
</dbReference>
<comment type="catalytic activity">
    <reaction evidence="1">
        <text>a beta-lactam + H2O = a substituted beta-amino acid</text>
        <dbReference type="Rhea" id="RHEA:20401"/>
        <dbReference type="ChEBI" id="CHEBI:15377"/>
        <dbReference type="ChEBI" id="CHEBI:35627"/>
        <dbReference type="ChEBI" id="CHEBI:140347"/>
        <dbReference type="EC" id="3.5.2.6"/>
    </reaction>
</comment>
<comment type="similarity">
    <text evidence="2">Belongs to the class-A beta-lactamase family.</text>
</comment>
<feature type="signal peptide" evidence="6">
    <location>
        <begin position="1"/>
        <end position="29"/>
    </location>
</feature>
<keyword evidence="6" id="KW-0732">Signal</keyword>
<dbReference type="InterPro" id="IPR006311">
    <property type="entry name" value="TAT_signal"/>
</dbReference>
<organism evidence="8 9">
    <name type="scientific">Rhizobium meliloti</name>
    <name type="common">Ensifer meliloti</name>
    <name type="synonym">Sinorhizobium meliloti</name>
    <dbReference type="NCBI Taxonomy" id="382"/>
    <lineage>
        <taxon>Bacteria</taxon>
        <taxon>Pseudomonadati</taxon>
        <taxon>Pseudomonadota</taxon>
        <taxon>Alphaproteobacteria</taxon>
        <taxon>Hyphomicrobiales</taxon>
        <taxon>Rhizobiaceae</taxon>
        <taxon>Sinorhizobium/Ensifer group</taxon>
        <taxon>Sinorhizobium</taxon>
    </lineage>
</organism>
<comment type="caution">
    <text evidence="8">The sequence shown here is derived from an EMBL/GenBank/DDBJ whole genome shotgun (WGS) entry which is preliminary data.</text>
</comment>
<dbReference type="GO" id="GO:0046677">
    <property type="term" value="P:response to antibiotic"/>
    <property type="evidence" value="ECO:0007669"/>
    <property type="project" value="InterPro"/>
</dbReference>
<dbReference type="InterPro" id="IPR000871">
    <property type="entry name" value="Beta-lactam_class-A"/>
</dbReference>
<proteinExistence type="inferred from homology"/>
<feature type="compositionally biased region" description="Basic and acidic residues" evidence="5">
    <location>
        <begin position="170"/>
        <end position="187"/>
    </location>
</feature>
<dbReference type="Pfam" id="PF13354">
    <property type="entry name" value="Beta-lactamase2"/>
    <property type="match status" value="1"/>
</dbReference>
<dbReference type="InterPro" id="IPR012338">
    <property type="entry name" value="Beta-lactam/transpept-like"/>
</dbReference>
<feature type="chain" id="PRO_5014440588" description="beta-lactamase" evidence="6">
    <location>
        <begin position="30"/>
        <end position="296"/>
    </location>
</feature>
<dbReference type="NCBIfam" id="NF033103">
    <property type="entry name" value="bla_class_A"/>
    <property type="match status" value="1"/>
</dbReference>
<evidence type="ECO:0000313" key="9">
    <source>
        <dbReference type="Proteomes" id="UP000231987"/>
    </source>
</evidence>
<dbReference type="PANTHER" id="PTHR35333">
    <property type="entry name" value="BETA-LACTAMASE"/>
    <property type="match status" value="1"/>
</dbReference>
<dbReference type="InterPro" id="IPR045155">
    <property type="entry name" value="Beta-lactam_cat"/>
</dbReference>
<evidence type="ECO:0000256" key="2">
    <source>
        <dbReference type="ARBA" id="ARBA00009009"/>
    </source>
</evidence>
<dbReference type="RefSeq" id="WP_100674526.1">
    <property type="nucleotide sequence ID" value="NZ_JBKOIJ010000001.1"/>
</dbReference>
<evidence type="ECO:0000256" key="3">
    <source>
        <dbReference type="ARBA" id="ARBA00012865"/>
    </source>
</evidence>
<dbReference type="PRINTS" id="PR00118">
    <property type="entry name" value="BLACTAMASEA"/>
</dbReference>
<gene>
    <name evidence="8" type="ORF">CEJ86_29085</name>
</gene>